<dbReference type="GO" id="GO:0016787">
    <property type="term" value="F:hydrolase activity"/>
    <property type="evidence" value="ECO:0007669"/>
    <property type="project" value="UniProtKB-KW"/>
</dbReference>
<accession>M0AWU4</accession>
<name>M0AWU4_9EURY</name>
<comment type="caution">
    <text evidence="2">The sequence shown here is derived from an EMBL/GenBank/DDBJ whole genome shotgun (WGS) entry which is preliminary data.</text>
</comment>
<proteinExistence type="predicted"/>
<dbReference type="STRING" id="1227492.C482_03994"/>
<dbReference type="Proteomes" id="UP000011693">
    <property type="component" value="Unassembled WGS sequence"/>
</dbReference>
<organism evidence="2 3">
    <name type="scientific">Natrialba chahannaoensis JCM 10990</name>
    <dbReference type="NCBI Taxonomy" id="1227492"/>
    <lineage>
        <taxon>Archaea</taxon>
        <taxon>Methanobacteriati</taxon>
        <taxon>Methanobacteriota</taxon>
        <taxon>Stenosarchaea group</taxon>
        <taxon>Halobacteria</taxon>
        <taxon>Halobacteriales</taxon>
        <taxon>Natrialbaceae</taxon>
        <taxon>Natrialba</taxon>
    </lineage>
</organism>
<dbReference type="EMBL" id="AOIN01000034">
    <property type="protein sequence ID" value="ELZ03151.1"/>
    <property type="molecule type" value="Genomic_DNA"/>
</dbReference>
<protein>
    <submittedName>
        <fullName evidence="2">Alpha/beta hydrolase fold protein</fullName>
    </submittedName>
</protein>
<dbReference type="PANTHER" id="PTHR43798">
    <property type="entry name" value="MONOACYLGLYCEROL LIPASE"/>
    <property type="match status" value="1"/>
</dbReference>
<dbReference type="PRINTS" id="PR00111">
    <property type="entry name" value="ABHYDROLASE"/>
</dbReference>
<evidence type="ECO:0000313" key="3">
    <source>
        <dbReference type="Proteomes" id="UP000011693"/>
    </source>
</evidence>
<dbReference type="InterPro" id="IPR029058">
    <property type="entry name" value="AB_hydrolase_fold"/>
</dbReference>
<evidence type="ECO:0000313" key="2">
    <source>
        <dbReference type="EMBL" id="ELZ03151.1"/>
    </source>
</evidence>
<dbReference type="InterPro" id="IPR050266">
    <property type="entry name" value="AB_hydrolase_sf"/>
</dbReference>
<dbReference type="Gene3D" id="3.40.50.1820">
    <property type="entry name" value="alpha/beta hydrolase"/>
    <property type="match status" value="1"/>
</dbReference>
<dbReference type="InterPro" id="IPR000073">
    <property type="entry name" value="AB_hydrolase_1"/>
</dbReference>
<evidence type="ECO:0000259" key="1">
    <source>
        <dbReference type="Pfam" id="PF00561"/>
    </source>
</evidence>
<sequence>MLTDRTLFAEQLDALSSEYRAIAYDLRARTDLYNEPYDLDDLADDLAALREALDINSFVLVGISMGGFMALRFADRYPEYLKGLVLINSMAEPHTDAEREEYRQLAETVLEDGMQSNTVLQISVEKMFSDTTRSTKPAVVDSWVNRWKTYPAKSVYYAMQSWIDRSDFTPKLRTVTVPVLSIHGEGNNVLSPDRTTSMIDKLPHAHQTLLPSAGHSAPVEQPDAVTTALTTFLSETLSQQHTSDFSEW</sequence>
<feature type="domain" description="AB hydrolase-1" evidence="1">
    <location>
        <begin position="7"/>
        <end position="220"/>
    </location>
</feature>
<gene>
    <name evidence="2" type="ORF">C482_03994</name>
</gene>
<reference evidence="2 3" key="1">
    <citation type="journal article" date="2014" name="PLoS Genet.">
        <title>Phylogenetically driven sequencing of extremely halophilic archaea reveals strategies for static and dynamic osmo-response.</title>
        <authorList>
            <person name="Becker E.A."/>
            <person name="Seitzer P.M."/>
            <person name="Tritt A."/>
            <person name="Larsen D."/>
            <person name="Krusor M."/>
            <person name="Yao A.I."/>
            <person name="Wu D."/>
            <person name="Madern D."/>
            <person name="Eisen J.A."/>
            <person name="Darling A.E."/>
            <person name="Facciotti M.T."/>
        </authorList>
    </citation>
    <scope>NUCLEOTIDE SEQUENCE [LARGE SCALE GENOMIC DNA]</scope>
    <source>
        <strain evidence="2 3">JCM 10990</strain>
    </source>
</reference>
<dbReference type="Pfam" id="PF00561">
    <property type="entry name" value="Abhydrolase_1"/>
    <property type="match status" value="1"/>
</dbReference>
<dbReference type="AlphaFoldDB" id="M0AWU4"/>
<keyword evidence="2" id="KW-0378">Hydrolase</keyword>
<dbReference type="SUPFAM" id="SSF53474">
    <property type="entry name" value="alpha/beta-Hydrolases"/>
    <property type="match status" value="1"/>
</dbReference>
<keyword evidence="3" id="KW-1185">Reference proteome</keyword>